<dbReference type="GO" id="GO:0008270">
    <property type="term" value="F:zinc ion binding"/>
    <property type="evidence" value="ECO:0007669"/>
    <property type="project" value="UniProtKB-UniRule"/>
</dbReference>
<keyword evidence="4 8" id="KW-0479">Metal-binding</keyword>
<dbReference type="Pfam" id="PF00194">
    <property type="entry name" value="Carb_anhydrase"/>
    <property type="match status" value="1"/>
</dbReference>
<comment type="function">
    <text evidence="1 8">Reversible hydration of carbon dioxide.</text>
</comment>
<dbReference type="OrthoDB" id="429145at2759"/>
<dbReference type="PROSITE" id="PS00162">
    <property type="entry name" value="ALPHA_CA_1"/>
    <property type="match status" value="1"/>
</dbReference>
<dbReference type="WBParaSite" id="SSLN_0001594401-mRNA-1">
    <property type="protein sequence ID" value="SSLN_0001594401-mRNA-1"/>
    <property type="gene ID" value="SSLN_0001594401"/>
</dbReference>
<dbReference type="CDD" id="cd00326">
    <property type="entry name" value="alpha_CA"/>
    <property type="match status" value="1"/>
</dbReference>
<keyword evidence="6 8" id="KW-0456">Lyase</keyword>
<dbReference type="GO" id="GO:0004089">
    <property type="term" value="F:carbonate dehydratase activity"/>
    <property type="evidence" value="ECO:0007669"/>
    <property type="project" value="UniProtKB-UniRule"/>
</dbReference>
<dbReference type="EC" id="4.2.1.1" evidence="3 8"/>
<keyword evidence="5 8" id="KW-0862">Zinc</keyword>
<evidence type="ECO:0000256" key="1">
    <source>
        <dbReference type="ARBA" id="ARBA00002904"/>
    </source>
</evidence>
<evidence type="ECO:0000256" key="6">
    <source>
        <dbReference type="ARBA" id="ARBA00023239"/>
    </source>
</evidence>
<dbReference type="SUPFAM" id="SSF51069">
    <property type="entry name" value="Carbonic anhydrase"/>
    <property type="match status" value="1"/>
</dbReference>
<evidence type="ECO:0000256" key="8">
    <source>
        <dbReference type="RuleBase" id="RU367011"/>
    </source>
</evidence>
<evidence type="ECO:0000256" key="2">
    <source>
        <dbReference type="ARBA" id="ARBA00010718"/>
    </source>
</evidence>
<dbReference type="STRING" id="70667.A0A183TFW9"/>
<comment type="cofactor">
    <cofactor evidence="8">
        <name>Zn(2+)</name>
        <dbReference type="ChEBI" id="CHEBI:29105"/>
    </cofactor>
</comment>
<dbReference type="InterPro" id="IPR036398">
    <property type="entry name" value="CA_dom_sf"/>
</dbReference>
<protein>
    <recommendedName>
        <fullName evidence="3 8">Carbonic anhydrase</fullName>
        <ecNumber evidence="3 8">4.2.1.1</ecNumber>
    </recommendedName>
</protein>
<dbReference type="Proteomes" id="UP000275846">
    <property type="component" value="Unassembled WGS sequence"/>
</dbReference>
<evidence type="ECO:0000256" key="3">
    <source>
        <dbReference type="ARBA" id="ARBA00012925"/>
    </source>
</evidence>
<reference evidence="10 11" key="2">
    <citation type="submission" date="2018-11" db="EMBL/GenBank/DDBJ databases">
        <authorList>
            <consortium name="Pathogen Informatics"/>
        </authorList>
    </citation>
    <scope>NUCLEOTIDE SEQUENCE [LARGE SCALE GENOMIC DNA]</scope>
    <source>
        <strain evidence="10 11">NST_G2</strain>
    </source>
</reference>
<sequence>PGSWSYTNQQSSSEYWATIANKVCAGTRQSPVPLTYDTAVYVKGLASVFAYEIEPFNDTESLTITNNGHTLLLVFPSCKWYLSLSGYEDRKYCIQQFHFHWGANENGGSEHNIDGRFYPLEMHVVTFDNGLYDSFAQAAHSPVGLAVLAILFHLEPNINATQTPLYRMGNFLANEPNFHKYQSTTTMPIFPLANIFPMNHEMRSRFFRYDGSLTTPPCTENVAWTVMSNTVPVTPDEVH</sequence>
<dbReference type="InterPro" id="IPR023561">
    <property type="entry name" value="Carbonic_anhydrase_a-class"/>
</dbReference>
<evidence type="ECO:0000256" key="7">
    <source>
        <dbReference type="ARBA" id="ARBA00048348"/>
    </source>
</evidence>
<proteinExistence type="inferred from homology"/>
<accession>A0A183TFW9</accession>
<organism evidence="12">
    <name type="scientific">Schistocephalus solidus</name>
    <name type="common">Tapeworm</name>
    <dbReference type="NCBI Taxonomy" id="70667"/>
    <lineage>
        <taxon>Eukaryota</taxon>
        <taxon>Metazoa</taxon>
        <taxon>Spiralia</taxon>
        <taxon>Lophotrochozoa</taxon>
        <taxon>Platyhelminthes</taxon>
        <taxon>Cestoda</taxon>
        <taxon>Eucestoda</taxon>
        <taxon>Diphyllobothriidea</taxon>
        <taxon>Diphyllobothriidae</taxon>
        <taxon>Schistocephalus</taxon>
    </lineage>
</organism>
<dbReference type="PROSITE" id="PS51144">
    <property type="entry name" value="ALPHA_CA_2"/>
    <property type="match status" value="1"/>
</dbReference>
<evidence type="ECO:0000313" key="10">
    <source>
        <dbReference type="EMBL" id="VDM01753.1"/>
    </source>
</evidence>
<comment type="similarity">
    <text evidence="2 8">Belongs to the alpha-carbonic anhydrase family.</text>
</comment>
<evidence type="ECO:0000256" key="4">
    <source>
        <dbReference type="ARBA" id="ARBA00022723"/>
    </source>
</evidence>
<dbReference type="GO" id="GO:0005886">
    <property type="term" value="C:plasma membrane"/>
    <property type="evidence" value="ECO:0007669"/>
    <property type="project" value="TreeGrafter"/>
</dbReference>
<gene>
    <name evidence="10" type="ORF">SSLN_LOCUS15367</name>
</gene>
<evidence type="ECO:0000256" key="5">
    <source>
        <dbReference type="ARBA" id="ARBA00022833"/>
    </source>
</evidence>
<dbReference type="Gene3D" id="3.10.200.10">
    <property type="entry name" value="Alpha carbonic anhydrase"/>
    <property type="match status" value="1"/>
</dbReference>
<dbReference type="PANTHER" id="PTHR18952">
    <property type="entry name" value="CARBONIC ANHYDRASE"/>
    <property type="match status" value="1"/>
</dbReference>
<evidence type="ECO:0000313" key="12">
    <source>
        <dbReference type="WBParaSite" id="SSLN_0001594401-mRNA-1"/>
    </source>
</evidence>
<dbReference type="AlphaFoldDB" id="A0A183TFW9"/>
<dbReference type="InterPro" id="IPR018338">
    <property type="entry name" value="Carbonic_anhydrase_a-class_CS"/>
</dbReference>
<evidence type="ECO:0000259" key="9">
    <source>
        <dbReference type="PROSITE" id="PS51144"/>
    </source>
</evidence>
<keyword evidence="11" id="KW-1185">Reference proteome</keyword>
<dbReference type="EMBL" id="UYSU01039866">
    <property type="protein sequence ID" value="VDM01753.1"/>
    <property type="molecule type" value="Genomic_DNA"/>
</dbReference>
<evidence type="ECO:0000313" key="11">
    <source>
        <dbReference type="Proteomes" id="UP000275846"/>
    </source>
</evidence>
<reference evidence="12" key="1">
    <citation type="submission" date="2016-06" db="UniProtKB">
        <authorList>
            <consortium name="WormBaseParasite"/>
        </authorList>
    </citation>
    <scope>IDENTIFICATION</scope>
</reference>
<dbReference type="InterPro" id="IPR001148">
    <property type="entry name" value="CA_dom"/>
</dbReference>
<dbReference type="SMART" id="SM01057">
    <property type="entry name" value="Carb_anhydrase"/>
    <property type="match status" value="1"/>
</dbReference>
<comment type="catalytic activity">
    <reaction evidence="7 8">
        <text>hydrogencarbonate + H(+) = CO2 + H2O</text>
        <dbReference type="Rhea" id="RHEA:10748"/>
        <dbReference type="ChEBI" id="CHEBI:15377"/>
        <dbReference type="ChEBI" id="CHEBI:15378"/>
        <dbReference type="ChEBI" id="CHEBI:16526"/>
        <dbReference type="ChEBI" id="CHEBI:17544"/>
        <dbReference type="EC" id="4.2.1.1"/>
    </reaction>
</comment>
<feature type="domain" description="Alpha-carbonic anhydrase" evidence="9">
    <location>
        <begin position="2"/>
        <end position="239"/>
    </location>
</feature>
<dbReference type="PANTHER" id="PTHR18952:SF265">
    <property type="entry name" value="CARBONIC ANHYDRASE"/>
    <property type="match status" value="1"/>
</dbReference>
<name>A0A183TFW9_SCHSO</name>